<evidence type="ECO:0000313" key="2">
    <source>
        <dbReference type="EMBL" id="KAK3282792.1"/>
    </source>
</evidence>
<dbReference type="EMBL" id="LGRX02003155">
    <property type="protein sequence ID" value="KAK3282792.1"/>
    <property type="molecule type" value="Genomic_DNA"/>
</dbReference>
<comment type="caution">
    <text evidence="2">The sequence shown here is derived from an EMBL/GenBank/DDBJ whole genome shotgun (WGS) entry which is preliminary data.</text>
</comment>
<dbReference type="AlphaFoldDB" id="A0AAE0GRD1"/>
<accession>A0AAE0GRD1</accession>
<protein>
    <submittedName>
        <fullName evidence="2">Uncharacterized protein</fullName>
    </submittedName>
</protein>
<gene>
    <name evidence="2" type="ORF">CYMTET_9482</name>
</gene>
<sequence>MTASTQEVLLEDAPQAAEQQPLTRILAWDDRTIWSGTDAELHASTSALEGTTGFKSIKCTGGVEGYGGLWLFKNSYSDSWPVVAAFHALNKVCDLKAAPPGLTARVVTPNSGYNVVLERRIKSLQEEDDEQERLLKKGRAGKPRKDVDTQDTVSARQGVFELLVHCFSREQSRAASRKATTMEAMFKLRGKKCLNHITLESFQRVALLCLISGHPGHMDDLIVTHSETTPGNSHRYTDQLDLRLCDAKRAFRERFWDKKYANTDELFWVRRKDLFEEYSRQPISQQLKWLVTVWEPEVIWREAYCKLRERERDMPEKDQLIAFINKLRNQVALKCYPLQQRNCRTRKMQQTHKRPWE</sequence>
<evidence type="ECO:0000313" key="3">
    <source>
        <dbReference type="Proteomes" id="UP001190700"/>
    </source>
</evidence>
<name>A0AAE0GRD1_9CHLO</name>
<feature type="region of interest" description="Disordered" evidence="1">
    <location>
        <begin position="128"/>
        <end position="150"/>
    </location>
</feature>
<evidence type="ECO:0000256" key="1">
    <source>
        <dbReference type="SAM" id="MobiDB-lite"/>
    </source>
</evidence>
<keyword evidence="3" id="KW-1185">Reference proteome</keyword>
<reference evidence="2 3" key="1">
    <citation type="journal article" date="2015" name="Genome Biol. Evol.">
        <title>Comparative Genomics of a Bacterivorous Green Alga Reveals Evolutionary Causalities and Consequences of Phago-Mixotrophic Mode of Nutrition.</title>
        <authorList>
            <person name="Burns J.A."/>
            <person name="Paasch A."/>
            <person name="Narechania A."/>
            <person name="Kim E."/>
        </authorList>
    </citation>
    <scope>NUCLEOTIDE SEQUENCE [LARGE SCALE GENOMIC DNA]</scope>
    <source>
        <strain evidence="2 3">PLY_AMNH</strain>
    </source>
</reference>
<organism evidence="2 3">
    <name type="scientific">Cymbomonas tetramitiformis</name>
    <dbReference type="NCBI Taxonomy" id="36881"/>
    <lineage>
        <taxon>Eukaryota</taxon>
        <taxon>Viridiplantae</taxon>
        <taxon>Chlorophyta</taxon>
        <taxon>Pyramimonadophyceae</taxon>
        <taxon>Pyramimonadales</taxon>
        <taxon>Pyramimonadaceae</taxon>
        <taxon>Cymbomonas</taxon>
    </lineage>
</organism>
<proteinExistence type="predicted"/>
<dbReference type="Proteomes" id="UP001190700">
    <property type="component" value="Unassembled WGS sequence"/>
</dbReference>